<reference evidence="8" key="3">
    <citation type="submission" date="2014-08" db="EMBL/GenBank/DDBJ databases">
        <authorList>
            <person name="Edwards T."/>
        </authorList>
    </citation>
    <scope>NUCLEOTIDE SEQUENCE [LARGE SCALE GENOMIC DNA]</scope>
</reference>
<gene>
    <name evidence="3" type="ORF">MPL1032_140208</name>
    <name evidence="1" type="ORF">MPL3356_60283</name>
    <name evidence="4" type="ORF">MPL3365_30532</name>
    <name evidence="2" type="ORF">MPLDJ20_120589</name>
</gene>
<protein>
    <submittedName>
        <fullName evidence="1">Uncharacterized protein</fullName>
    </submittedName>
</protein>
<name>A0A090EDW7_MESPL</name>
<evidence type="ECO:0000313" key="2">
    <source>
        <dbReference type="EMBL" id="CDX29647.1"/>
    </source>
</evidence>
<evidence type="ECO:0000313" key="6">
    <source>
        <dbReference type="Proteomes" id="UP000046122"/>
    </source>
</evidence>
<proteinExistence type="predicted"/>
<dbReference type="Proteomes" id="UP000182888">
    <property type="component" value="Unassembled WGS sequence"/>
</dbReference>
<dbReference type="AlphaFoldDB" id="A0A090EDW7"/>
<reference evidence="5" key="2">
    <citation type="submission" date="2014-08" db="EMBL/GenBank/DDBJ databases">
        <authorList>
            <person name="Moulin L."/>
        </authorList>
    </citation>
    <scope>NUCLEOTIDE SEQUENCE [LARGE SCALE GENOMIC DNA]</scope>
</reference>
<evidence type="ECO:0000313" key="4">
    <source>
        <dbReference type="EMBL" id="CDX59245.1"/>
    </source>
</evidence>
<organism evidence="1 5">
    <name type="scientific">Mesorhizobium plurifarium</name>
    <dbReference type="NCBI Taxonomy" id="69974"/>
    <lineage>
        <taxon>Bacteria</taxon>
        <taxon>Pseudomonadati</taxon>
        <taxon>Pseudomonadota</taxon>
        <taxon>Alphaproteobacteria</taxon>
        <taxon>Hyphomicrobiales</taxon>
        <taxon>Phyllobacteriaceae</taxon>
        <taxon>Mesorhizobium</taxon>
    </lineage>
</organism>
<reference evidence="6 7" key="4">
    <citation type="submission" date="2014-08" db="EMBL/GenBank/DDBJ databases">
        <authorList>
            <person name="Moulin Lionel"/>
        </authorList>
    </citation>
    <scope>NUCLEOTIDE SEQUENCE [LARGE SCALE GENOMIC DNA]</scope>
</reference>
<dbReference type="EMBL" id="CCND01000006">
    <property type="protein sequence ID" value="CDX52053.1"/>
    <property type="molecule type" value="Genomic_DNA"/>
</dbReference>
<reference evidence="3" key="1">
    <citation type="submission" date="2014-08" db="EMBL/GenBank/DDBJ databases">
        <title>DNA barcoding of Bradysia (Diptera: Sciaridae) for detection of the immature stages on agricultural crops.</title>
        <authorList>
            <person name="Shin S."/>
            <person name="Jung S."/>
            <person name="Heller K."/>
            <person name="Menzel F."/>
            <person name="Hong T.-K."/>
            <person name="Lee H."/>
            <person name="Lee S."/>
        </authorList>
    </citation>
    <scope>NUCLEOTIDE SEQUENCE</scope>
</reference>
<dbReference type="EMBL" id="CCMZ01000056">
    <property type="protein sequence ID" value="CDX26190.1"/>
    <property type="molecule type" value="Genomic_DNA"/>
</dbReference>
<dbReference type="EMBL" id="CCNE01000023">
    <property type="protein sequence ID" value="CDX59245.1"/>
    <property type="molecule type" value="Genomic_DNA"/>
</dbReference>
<sequence length="21" mass="2402">MQHDIACFEAKFFVTFSPALV</sequence>
<evidence type="ECO:0000313" key="8">
    <source>
        <dbReference type="Proteomes" id="UP000182888"/>
    </source>
</evidence>
<dbReference type="Proteomes" id="UP000046373">
    <property type="component" value="Unassembled WGS sequence"/>
</dbReference>
<dbReference type="STRING" id="69974.MPLDJ20_120589"/>
<dbReference type="Proteomes" id="UP000046122">
    <property type="component" value="Unassembled WGS sequence"/>
</dbReference>
<dbReference type="Proteomes" id="UP000045285">
    <property type="component" value="Unassembled WGS sequence"/>
</dbReference>
<evidence type="ECO:0000313" key="1">
    <source>
        <dbReference type="EMBL" id="CDX26190.1"/>
    </source>
</evidence>
<evidence type="ECO:0000313" key="3">
    <source>
        <dbReference type="EMBL" id="CDX52053.1"/>
    </source>
</evidence>
<accession>A0A090EDW7</accession>
<dbReference type="EMBL" id="CCNB01000004">
    <property type="protein sequence ID" value="CDX29647.1"/>
    <property type="molecule type" value="Genomic_DNA"/>
</dbReference>
<evidence type="ECO:0000313" key="7">
    <source>
        <dbReference type="Proteomes" id="UP000046373"/>
    </source>
</evidence>
<keyword evidence="5" id="KW-1185">Reference proteome</keyword>
<evidence type="ECO:0000313" key="5">
    <source>
        <dbReference type="Proteomes" id="UP000045285"/>
    </source>
</evidence>